<dbReference type="PANTHER" id="PTHR30055:SF234">
    <property type="entry name" value="HTH-TYPE TRANSCRIPTIONAL REGULATOR BETI"/>
    <property type="match status" value="1"/>
</dbReference>
<dbReference type="PRINTS" id="PR00455">
    <property type="entry name" value="HTHTETR"/>
</dbReference>
<evidence type="ECO:0000256" key="2">
    <source>
        <dbReference type="ARBA" id="ARBA00023125"/>
    </source>
</evidence>
<dbReference type="InterPro" id="IPR049445">
    <property type="entry name" value="TetR_SbtR-like_C"/>
</dbReference>
<comment type="caution">
    <text evidence="6">The sequence shown here is derived from an EMBL/GenBank/DDBJ whole genome shotgun (WGS) entry which is preliminary data.</text>
</comment>
<keyword evidence="7" id="KW-1185">Reference proteome</keyword>
<keyword evidence="3" id="KW-0804">Transcription</keyword>
<evidence type="ECO:0000313" key="7">
    <source>
        <dbReference type="Proteomes" id="UP000188929"/>
    </source>
</evidence>
<name>A0A1V2I3K5_9ACTN</name>
<dbReference type="AlphaFoldDB" id="A0A1V2I3K5"/>
<dbReference type="Gene3D" id="1.10.357.10">
    <property type="entry name" value="Tetracycline Repressor, domain 2"/>
    <property type="match status" value="1"/>
</dbReference>
<feature type="domain" description="HTH tetR-type" evidence="5">
    <location>
        <begin position="18"/>
        <end position="77"/>
    </location>
</feature>
<dbReference type="InterPro" id="IPR001647">
    <property type="entry name" value="HTH_TetR"/>
</dbReference>
<evidence type="ECO:0000256" key="4">
    <source>
        <dbReference type="PROSITE-ProRule" id="PRU00335"/>
    </source>
</evidence>
<dbReference type="Pfam" id="PF21597">
    <property type="entry name" value="TetR_C_43"/>
    <property type="match status" value="1"/>
</dbReference>
<reference evidence="7" key="1">
    <citation type="submission" date="2016-10" db="EMBL/GenBank/DDBJ databases">
        <title>Frankia sp. NRRL B-16386 Genome sequencing.</title>
        <authorList>
            <person name="Ghodhbane-Gtari F."/>
            <person name="Swanson E."/>
            <person name="Gueddou A."/>
            <person name="Hezbri K."/>
            <person name="Ktari K."/>
            <person name="Nouioui I."/>
            <person name="Morris K."/>
            <person name="Simpson S."/>
            <person name="Abebe-Akele F."/>
            <person name="Thomas K."/>
            <person name="Gtari M."/>
            <person name="Tisa L.S."/>
        </authorList>
    </citation>
    <scope>NUCLEOTIDE SEQUENCE [LARGE SCALE GENOMIC DNA]</scope>
    <source>
        <strain evidence="7">NRRL B-16386</strain>
    </source>
</reference>
<accession>A0A1V2I3K5</accession>
<dbReference type="GO" id="GO:0000976">
    <property type="term" value="F:transcription cis-regulatory region binding"/>
    <property type="evidence" value="ECO:0007669"/>
    <property type="project" value="TreeGrafter"/>
</dbReference>
<dbReference type="SUPFAM" id="SSF46689">
    <property type="entry name" value="Homeodomain-like"/>
    <property type="match status" value="1"/>
</dbReference>
<dbReference type="InterPro" id="IPR009057">
    <property type="entry name" value="Homeodomain-like_sf"/>
</dbReference>
<dbReference type="EMBL" id="MOMC01000083">
    <property type="protein sequence ID" value="ONH23618.1"/>
    <property type="molecule type" value="Genomic_DNA"/>
</dbReference>
<feature type="DNA-binding region" description="H-T-H motif" evidence="4">
    <location>
        <begin position="40"/>
        <end position="59"/>
    </location>
</feature>
<protein>
    <submittedName>
        <fullName evidence="6">TetR family transcriptional regulator</fullName>
    </submittedName>
</protein>
<dbReference type="Pfam" id="PF00440">
    <property type="entry name" value="TetR_N"/>
    <property type="match status" value="1"/>
</dbReference>
<dbReference type="InterPro" id="IPR050109">
    <property type="entry name" value="HTH-type_TetR-like_transc_reg"/>
</dbReference>
<sequence length="191" mass="21257">MCCNGRVTTSETRRSDARRNHERVVQAAVEVFRERGLTATVPDVAARAGVGKATVYRNFPSRDDLVEAVLARQLQWFETRTQSALRDPDPAAGFHGLITDWFDRIVTNRLIHDVLRSRSLPGADRQVEGIVAAFDQMTTRAQLAGAIRLDVRGADVRTLTTGCAQRLVETGQQDEDSRRLFTGLILDALRP</sequence>
<evidence type="ECO:0000313" key="6">
    <source>
        <dbReference type="EMBL" id="ONH23618.1"/>
    </source>
</evidence>
<keyword evidence="2 4" id="KW-0238">DNA-binding</keyword>
<gene>
    <name evidence="6" type="ORF">BL253_32500</name>
</gene>
<organism evidence="6 7">
    <name type="scientific">Pseudofrankia asymbiotica</name>
    <dbReference type="NCBI Taxonomy" id="1834516"/>
    <lineage>
        <taxon>Bacteria</taxon>
        <taxon>Bacillati</taxon>
        <taxon>Actinomycetota</taxon>
        <taxon>Actinomycetes</taxon>
        <taxon>Frankiales</taxon>
        <taxon>Frankiaceae</taxon>
        <taxon>Pseudofrankia</taxon>
    </lineage>
</organism>
<dbReference type="InterPro" id="IPR036271">
    <property type="entry name" value="Tet_transcr_reg_TetR-rel_C_sf"/>
</dbReference>
<dbReference type="STRING" id="1834516.BL253_32500"/>
<dbReference type="Proteomes" id="UP000188929">
    <property type="component" value="Unassembled WGS sequence"/>
</dbReference>
<dbReference type="OrthoDB" id="9795011at2"/>
<evidence type="ECO:0000256" key="1">
    <source>
        <dbReference type="ARBA" id="ARBA00023015"/>
    </source>
</evidence>
<proteinExistence type="predicted"/>
<dbReference type="PANTHER" id="PTHR30055">
    <property type="entry name" value="HTH-TYPE TRANSCRIPTIONAL REGULATOR RUTR"/>
    <property type="match status" value="1"/>
</dbReference>
<dbReference type="PROSITE" id="PS50977">
    <property type="entry name" value="HTH_TETR_2"/>
    <property type="match status" value="1"/>
</dbReference>
<dbReference type="SUPFAM" id="SSF48498">
    <property type="entry name" value="Tetracyclin repressor-like, C-terminal domain"/>
    <property type="match status" value="1"/>
</dbReference>
<evidence type="ECO:0000259" key="5">
    <source>
        <dbReference type="PROSITE" id="PS50977"/>
    </source>
</evidence>
<dbReference type="GO" id="GO:0003700">
    <property type="term" value="F:DNA-binding transcription factor activity"/>
    <property type="evidence" value="ECO:0007669"/>
    <property type="project" value="TreeGrafter"/>
</dbReference>
<keyword evidence="1" id="KW-0805">Transcription regulation</keyword>
<evidence type="ECO:0000256" key="3">
    <source>
        <dbReference type="ARBA" id="ARBA00023163"/>
    </source>
</evidence>